<accession>A0ABU6MJL4</accession>
<evidence type="ECO:0000313" key="3">
    <source>
        <dbReference type="EMBL" id="MED1204654.1"/>
    </source>
</evidence>
<reference evidence="3 4" key="1">
    <citation type="submission" date="2023-03" db="EMBL/GenBank/DDBJ databases">
        <title>Bacillus Genome Sequencing.</title>
        <authorList>
            <person name="Dunlap C."/>
        </authorList>
    </citation>
    <scope>NUCLEOTIDE SEQUENCE [LARGE SCALE GENOMIC DNA]</scope>
    <source>
        <strain evidence="3 4">B-23453</strain>
    </source>
</reference>
<feature type="transmembrane region" description="Helical" evidence="1">
    <location>
        <begin position="12"/>
        <end position="31"/>
    </location>
</feature>
<sequence length="161" mass="17752">MFNEVFSHIHPIMVHFPIVLILLAAGYDLFLTITKQRISPKQGFLLWAAAFIFAWIAVGTGPEEDARGNTNLFKYHSTLADLTTVLAAVVVAFRLFFIIKRKELLKSLLAVYCVLSIICAIAILSVGYFGGAMVYDQGVGVKMHGKYVNPPHPGKFGNHGN</sequence>
<name>A0ABU6MJL4_9BACI</name>
<keyword evidence="1" id="KW-0812">Transmembrane</keyword>
<comment type="caution">
    <text evidence="3">The sequence shown here is derived from an EMBL/GenBank/DDBJ whole genome shotgun (WGS) entry which is preliminary data.</text>
</comment>
<dbReference type="RefSeq" id="WP_066268259.1">
    <property type="nucleotide sequence ID" value="NZ_JARMAB010000025.1"/>
</dbReference>
<feature type="transmembrane region" description="Helical" evidence="1">
    <location>
        <begin position="43"/>
        <end position="59"/>
    </location>
</feature>
<feature type="transmembrane region" description="Helical" evidence="1">
    <location>
        <begin position="79"/>
        <end position="97"/>
    </location>
</feature>
<dbReference type="Proteomes" id="UP001341444">
    <property type="component" value="Unassembled WGS sequence"/>
</dbReference>
<feature type="domain" description="DUF2231" evidence="2">
    <location>
        <begin position="9"/>
        <end position="142"/>
    </location>
</feature>
<dbReference type="EMBL" id="JARMAB010000025">
    <property type="protein sequence ID" value="MED1204654.1"/>
    <property type="molecule type" value="Genomic_DNA"/>
</dbReference>
<proteinExistence type="predicted"/>
<dbReference type="Pfam" id="PF09990">
    <property type="entry name" value="DUF2231"/>
    <property type="match status" value="1"/>
</dbReference>
<evidence type="ECO:0000259" key="2">
    <source>
        <dbReference type="Pfam" id="PF09990"/>
    </source>
</evidence>
<evidence type="ECO:0000256" key="1">
    <source>
        <dbReference type="SAM" id="Phobius"/>
    </source>
</evidence>
<feature type="transmembrane region" description="Helical" evidence="1">
    <location>
        <begin position="109"/>
        <end position="129"/>
    </location>
</feature>
<keyword evidence="1" id="KW-0472">Membrane</keyword>
<gene>
    <name evidence="3" type="ORF">P4T90_16530</name>
</gene>
<keyword evidence="1" id="KW-1133">Transmembrane helix</keyword>
<keyword evidence="4" id="KW-1185">Reference proteome</keyword>
<evidence type="ECO:0000313" key="4">
    <source>
        <dbReference type="Proteomes" id="UP001341444"/>
    </source>
</evidence>
<protein>
    <recommendedName>
        <fullName evidence="2">DUF2231 domain-containing protein</fullName>
    </recommendedName>
</protein>
<dbReference type="InterPro" id="IPR019251">
    <property type="entry name" value="DUF2231_TM"/>
</dbReference>
<organism evidence="3 4">
    <name type="scientific">Heyndrickxia acidicola</name>
    <dbReference type="NCBI Taxonomy" id="209389"/>
    <lineage>
        <taxon>Bacteria</taxon>
        <taxon>Bacillati</taxon>
        <taxon>Bacillota</taxon>
        <taxon>Bacilli</taxon>
        <taxon>Bacillales</taxon>
        <taxon>Bacillaceae</taxon>
        <taxon>Heyndrickxia</taxon>
    </lineage>
</organism>